<dbReference type="STRING" id="1798500.A3C21_03565"/>
<reference evidence="3 4" key="1">
    <citation type="journal article" date="2016" name="Nat. Commun.">
        <title>Thousands of microbial genomes shed light on interconnected biogeochemical processes in an aquifer system.</title>
        <authorList>
            <person name="Anantharaman K."/>
            <person name="Brown C.T."/>
            <person name="Hug L.A."/>
            <person name="Sharon I."/>
            <person name="Castelle C.J."/>
            <person name="Probst A.J."/>
            <person name="Thomas B.C."/>
            <person name="Singh A."/>
            <person name="Wilkins M.J."/>
            <person name="Karaoz U."/>
            <person name="Brodie E.L."/>
            <person name="Williams K.H."/>
            <person name="Hubbard S.S."/>
            <person name="Banfield J.F."/>
        </authorList>
    </citation>
    <scope>NUCLEOTIDE SEQUENCE [LARGE SCALE GENOMIC DNA]</scope>
</reference>
<proteinExistence type="predicted"/>
<dbReference type="CDD" id="cd06223">
    <property type="entry name" value="PRTases_typeI"/>
    <property type="match status" value="1"/>
</dbReference>
<organism evidence="3 4">
    <name type="scientific">Candidatus Kaiserbacteria bacterium RIFCSPHIGHO2_02_FULL_59_21</name>
    <dbReference type="NCBI Taxonomy" id="1798500"/>
    <lineage>
        <taxon>Bacteria</taxon>
        <taxon>Candidatus Kaiseribacteriota</taxon>
    </lineage>
</organism>
<accession>A0A1F6E127</accession>
<dbReference type="Pfam" id="PF00156">
    <property type="entry name" value="Pribosyltran"/>
    <property type="match status" value="1"/>
</dbReference>
<dbReference type="SUPFAM" id="SSF53271">
    <property type="entry name" value="PRTase-like"/>
    <property type="match status" value="1"/>
</dbReference>
<feature type="coiled-coil region" evidence="1">
    <location>
        <begin position="92"/>
        <end position="119"/>
    </location>
</feature>
<evidence type="ECO:0000313" key="3">
    <source>
        <dbReference type="EMBL" id="OGG67404.1"/>
    </source>
</evidence>
<dbReference type="Gene3D" id="3.30.1310.20">
    <property type="entry name" value="PRTase-like"/>
    <property type="match status" value="1"/>
</dbReference>
<comment type="caution">
    <text evidence="3">The sequence shown here is derived from an EMBL/GenBank/DDBJ whole genome shotgun (WGS) entry which is preliminary data.</text>
</comment>
<dbReference type="Gene3D" id="3.40.50.2020">
    <property type="match status" value="1"/>
</dbReference>
<evidence type="ECO:0000256" key="1">
    <source>
        <dbReference type="SAM" id="Coils"/>
    </source>
</evidence>
<evidence type="ECO:0000313" key="4">
    <source>
        <dbReference type="Proteomes" id="UP000178572"/>
    </source>
</evidence>
<name>A0A1F6E127_9BACT</name>
<dbReference type="Proteomes" id="UP000178572">
    <property type="component" value="Unassembled WGS sequence"/>
</dbReference>
<dbReference type="InterPro" id="IPR029057">
    <property type="entry name" value="PRTase-like"/>
</dbReference>
<evidence type="ECO:0000259" key="2">
    <source>
        <dbReference type="Pfam" id="PF00156"/>
    </source>
</evidence>
<dbReference type="InterPro" id="IPR000836">
    <property type="entry name" value="PRTase_dom"/>
</dbReference>
<keyword evidence="1" id="KW-0175">Coiled coil</keyword>
<sequence length="209" mass="22671">MMFADRKEAGRRLARKIEAYRGTNALVLALPRGGVVVGFEVARALGLLLDILAPRKIGHPFHPEYAIGAVDEHGTKILNEAEAAAVDQAWLLGETERQKAEAERRIRAYRGERKAAEIGGKTVIIVDDGIATGLTMRLAVRSVKARKPERIVVAVPVAPPESPRALTDEGADEVVVLEPPGEFMGAVGAHYARFEQVEDAEVVRLLHSS</sequence>
<dbReference type="AlphaFoldDB" id="A0A1F6E127"/>
<protein>
    <recommendedName>
        <fullName evidence="2">Phosphoribosyltransferase domain-containing protein</fullName>
    </recommendedName>
</protein>
<dbReference type="EMBL" id="MFLN01000010">
    <property type="protein sequence ID" value="OGG67404.1"/>
    <property type="molecule type" value="Genomic_DNA"/>
</dbReference>
<gene>
    <name evidence="3" type="ORF">A3C21_03565</name>
</gene>
<feature type="domain" description="Phosphoribosyltransferase" evidence="2">
    <location>
        <begin position="9"/>
        <end position="163"/>
    </location>
</feature>